<dbReference type="SUPFAM" id="SSF46785">
    <property type="entry name" value="Winged helix' DNA-binding domain"/>
    <property type="match status" value="1"/>
</dbReference>
<accession>A0A6C0KJW1</accession>
<dbReference type="AlphaFoldDB" id="A0A6C0KJW1"/>
<name>A0A6C0KJW1_9ZZZZ</name>
<organism evidence="1">
    <name type="scientific">viral metagenome</name>
    <dbReference type="NCBI Taxonomy" id="1070528"/>
    <lineage>
        <taxon>unclassified sequences</taxon>
        <taxon>metagenomes</taxon>
        <taxon>organismal metagenomes</taxon>
    </lineage>
</organism>
<dbReference type="InterPro" id="IPR036390">
    <property type="entry name" value="WH_DNA-bd_sf"/>
</dbReference>
<proteinExistence type="predicted"/>
<reference evidence="1" key="1">
    <citation type="journal article" date="2020" name="Nature">
        <title>Giant virus diversity and host interactions through global metagenomics.</title>
        <authorList>
            <person name="Schulz F."/>
            <person name="Roux S."/>
            <person name="Paez-Espino D."/>
            <person name="Jungbluth S."/>
            <person name="Walsh D.A."/>
            <person name="Denef V.J."/>
            <person name="McMahon K.D."/>
            <person name="Konstantinidis K.T."/>
            <person name="Eloe-Fadrosh E.A."/>
            <person name="Kyrpides N.C."/>
            <person name="Woyke T."/>
        </authorList>
    </citation>
    <scope>NUCLEOTIDE SEQUENCE</scope>
    <source>
        <strain evidence="1">GVMAG-S-3300013006-138</strain>
    </source>
</reference>
<dbReference type="CDD" id="cd00090">
    <property type="entry name" value="HTH_ARSR"/>
    <property type="match status" value="1"/>
</dbReference>
<dbReference type="InterPro" id="IPR011991">
    <property type="entry name" value="ArsR-like_HTH"/>
</dbReference>
<evidence type="ECO:0000313" key="1">
    <source>
        <dbReference type="EMBL" id="QHU18312.1"/>
    </source>
</evidence>
<sequence>MERGINDSETAILRILPSLEFYKYGSNLPLLPPSPDNLSIFEEGPNTNKKSLKLVRNFGYLWSRINKVKIYSSSVYDPLDKITVMIIRELRKESMSVRELARKLGLSQRSVRYSVEKMYYEKFFI</sequence>
<dbReference type="InterPro" id="IPR036388">
    <property type="entry name" value="WH-like_DNA-bd_sf"/>
</dbReference>
<dbReference type="EMBL" id="MN740927">
    <property type="protein sequence ID" value="QHU18312.1"/>
    <property type="molecule type" value="Genomic_DNA"/>
</dbReference>
<protein>
    <submittedName>
        <fullName evidence="1">Uncharacterized protein</fullName>
    </submittedName>
</protein>
<dbReference type="Pfam" id="PF13412">
    <property type="entry name" value="HTH_24"/>
    <property type="match status" value="1"/>
</dbReference>
<dbReference type="Gene3D" id="1.10.10.10">
    <property type="entry name" value="Winged helix-like DNA-binding domain superfamily/Winged helix DNA-binding domain"/>
    <property type="match status" value="1"/>
</dbReference>